<dbReference type="WBParaSite" id="nRc.2.0.1.t11666-RA">
    <property type="protein sequence ID" value="nRc.2.0.1.t11666-RA"/>
    <property type="gene ID" value="nRc.2.0.1.g11666"/>
</dbReference>
<evidence type="ECO:0000313" key="2">
    <source>
        <dbReference type="WBParaSite" id="nRc.2.0.1.t11666-RA"/>
    </source>
</evidence>
<organism evidence="1 2">
    <name type="scientific">Romanomermis culicivorax</name>
    <name type="common">Nematode worm</name>
    <dbReference type="NCBI Taxonomy" id="13658"/>
    <lineage>
        <taxon>Eukaryota</taxon>
        <taxon>Metazoa</taxon>
        <taxon>Ecdysozoa</taxon>
        <taxon>Nematoda</taxon>
        <taxon>Enoplea</taxon>
        <taxon>Dorylaimia</taxon>
        <taxon>Mermithida</taxon>
        <taxon>Mermithoidea</taxon>
        <taxon>Mermithidae</taxon>
        <taxon>Romanomermis</taxon>
    </lineage>
</organism>
<accession>A0A915IEM2</accession>
<reference evidence="2" key="1">
    <citation type="submission" date="2022-11" db="UniProtKB">
        <authorList>
            <consortium name="WormBaseParasite"/>
        </authorList>
    </citation>
    <scope>IDENTIFICATION</scope>
</reference>
<sequence length="60" mass="6865">MKIGVFLAMWAKKFKADRKCAAVLSKSKTQTSSRSPNKYCFISGQISRKIFRHYAPDYCA</sequence>
<evidence type="ECO:0000313" key="1">
    <source>
        <dbReference type="Proteomes" id="UP000887565"/>
    </source>
</evidence>
<dbReference type="AlphaFoldDB" id="A0A915IEM2"/>
<keyword evidence="1" id="KW-1185">Reference proteome</keyword>
<protein>
    <submittedName>
        <fullName evidence="2">Uncharacterized protein</fullName>
    </submittedName>
</protein>
<name>A0A915IEM2_ROMCU</name>
<dbReference type="Proteomes" id="UP000887565">
    <property type="component" value="Unplaced"/>
</dbReference>
<proteinExistence type="predicted"/>